<evidence type="ECO:0000313" key="3">
    <source>
        <dbReference type="Proteomes" id="UP001292094"/>
    </source>
</evidence>
<feature type="compositionally biased region" description="Basic and acidic residues" evidence="1">
    <location>
        <begin position="1"/>
        <end position="14"/>
    </location>
</feature>
<proteinExistence type="predicted"/>
<organism evidence="2 3">
    <name type="scientific">Petrolisthes manimaculis</name>
    <dbReference type="NCBI Taxonomy" id="1843537"/>
    <lineage>
        <taxon>Eukaryota</taxon>
        <taxon>Metazoa</taxon>
        <taxon>Ecdysozoa</taxon>
        <taxon>Arthropoda</taxon>
        <taxon>Crustacea</taxon>
        <taxon>Multicrustacea</taxon>
        <taxon>Malacostraca</taxon>
        <taxon>Eumalacostraca</taxon>
        <taxon>Eucarida</taxon>
        <taxon>Decapoda</taxon>
        <taxon>Pleocyemata</taxon>
        <taxon>Anomura</taxon>
        <taxon>Galatheoidea</taxon>
        <taxon>Porcellanidae</taxon>
        <taxon>Petrolisthes</taxon>
    </lineage>
</organism>
<evidence type="ECO:0000256" key="1">
    <source>
        <dbReference type="SAM" id="MobiDB-lite"/>
    </source>
</evidence>
<dbReference type="Proteomes" id="UP001292094">
    <property type="component" value="Unassembled WGS sequence"/>
</dbReference>
<accession>A0AAE1U1L8</accession>
<feature type="region of interest" description="Disordered" evidence="1">
    <location>
        <begin position="1"/>
        <end position="125"/>
    </location>
</feature>
<dbReference type="EMBL" id="JAWZYT010002638">
    <property type="protein sequence ID" value="KAK4302960.1"/>
    <property type="molecule type" value="Genomic_DNA"/>
</dbReference>
<feature type="compositionally biased region" description="Basic and acidic residues" evidence="1">
    <location>
        <begin position="84"/>
        <end position="107"/>
    </location>
</feature>
<name>A0AAE1U1L8_9EUCA</name>
<feature type="compositionally biased region" description="Acidic residues" evidence="1">
    <location>
        <begin position="108"/>
        <end position="117"/>
    </location>
</feature>
<reference evidence="2" key="1">
    <citation type="submission" date="2023-11" db="EMBL/GenBank/DDBJ databases">
        <title>Genome assemblies of two species of porcelain crab, Petrolisthes cinctipes and Petrolisthes manimaculis (Anomura: Porcellanidae).</title>
        <authorList>
            <person name="Angst P."/>
        </authorList>
    </citation>
    <scope>NUCLEOTIDE SEQUENCE</scope>
    <source>
        <strain evidence="2">PB745_02</strain>
        <tissue evidence="2">Gill</tissue>
    </source>
</reference>
<keyword evidence="3" id="KW-1185">Reference proteome</keyword>
<feature type="compositionally biased region" description="Basic residues" evidence="1">
    <location>
        <begin position="72"/>
        <end position="82"/>
    </location>
</feature>
<feature type="compositionally biased region" description="Basic and acidic residues" evidence="1">
    <location>
        <begin position="43"/>
        <end position="71"/>
    </location>
</feature>
<sequence>MKRGRKQDEEERIRVGMKNEQTAKIQDKGMEETEEEMMNMNEMRSEGRGRIKKEESTAERGGRDGNKFDVARRRKKMGRITRGKALEQDKGGGRGEREKEEVDKREEEVEEEVDEREEVERKDKV</sequence>
<dbReference type="AlphaFoldDB" id="A0AAE1U1L8"/>
<comment type="caution">
    <text evidence="2">The sequence shown here is derived from an EMBL/GenBank/DDBJ whole genome shotgun (WGS) entry which is preliminary data.</text>
</comment>
<gene>
    <name evidence="2" type="ORF">Pmani_024988</name>
</gene>
<protein>
    <submittedName>
        <fullName evidence="2">Uncharacterized protein</fullName>
    </submittedName>
</protein>
<evidence type="ECO:0000313" key="2">
    <source>
        <dbReference type="EMBL" id="KAK4302960.1"/>
    </source>
</evidence>